<dbReference type="Gene3D" id="1.20.1070.10">
    <property type="entry name" value="Rhodopsin 7-helix transmembrane proteins"/>
    <property type="match status" value="1"/>
</dbReference>
<evidence type="ECO:0000256" key="7">
    <source>
        <dbReference type="ARBA" id="ARBA00023040"/>
    </source>
</evidence>
<comment type="subcellular location">
    <subcellularLocation>
        <location evidence="1 12">Membrane</location>
        <topology evidence="1 12">Multi-pass membrane protein</topology>
    </subcellularLocation>
</comment>
<feature type="transmembrane region" description="Helical" evidence="13">
    <location>
        <begin position="12"/>
        <end position="39"/>
    </location>
</feature>
<protein>
    <recommendedName>
        <fullName evidence="12">Taste receptor type 2</fullName>
    </recommendedName>
</protein>
<keyword evidence="8 12" id="KW-0472">Membrane</keyword>
<dbReference type="GO" id="GO:0004930">
    <property type="term" value="F:G protein-coupled receptor activity"/>
    <property type="evidence" value="ECO:0007669"/>
    <property type="project" value="UniProtKB-KW"/>
</dbReference>
<dbReference type="FunFam" id="1.20.1070.10:FF:000055">
    <property type="entry name" value="Taste receptor type 2"/>
    <property type="match status" value="1"/>
</dbReference>
<reference evidence="14" key="1">
    <citation type="thesis" date="2020" institute="ProQuest LLC" country="789 East Eisenhower Parkway, Ann Arbor, MI, USA">
        <title>Comparative Genomics and Chromosome Evolution.</title>
        <authorList>
            <person name="Mudd A.B."/>
        </authorList>
    </citation>
    <scope>NUCLEOTIDE SEQUENCE</scope>
    <source>
        <strain evidence="14">Female2</strain>
        <tissue evidence="14">Blood</tissue>
    </source>
</reference>
<evidence type="ECO:0000256" key="9">
    <source>
        <dbReference type="ARBA" id="ARBA00023170"/>
    </source>
</evidence>
<evidence type="ECO:0000256" key="6">
    <source>
        <dbReference type="ARBA" id="ARBA00022989"/>
    </source>
</evidence>
<keyword evidence="4 12" id="KW-0716">Sensory transduction</keyword>
<evidence type="ECO:0000256" key="11">
    <source>
        <dbReference type="RuleBase" id="RU004423"/>
    </source>
</evidence>
<dbReference type="PANTHER" id="PTHR11394">
    <property type="entry name" value="TASTE RECEPTOR TYPE 2"/>
    <property type="match status" value="1"/>
</dbReference>
<dbReference type="SUPFAM" id="SSF81321">
    <property type="entry name" value="Family A G protein-coupled receptor-like"/>
    <property type="match status" value="1"/>
</dbReference>
<feature type="transmembrane region" description="Helical" evidence="13">
    <location>
        <begin position="51"/>
        <end position="72"/>
    </location>
</feature>
<dbReference type="GO" id="GO:0033038">
    <property type="term" value="F:bitter taste receptor activity"/>
    <property type="evidence" value="ECO:0007669"/>
    <property type="project" value="InterPro"/>
</dbReference>
<sequence>MSATASNLISLYVIVVPILESTVGSITNAYIVFTLLMDYLKKRKMSTIDKILIALSLSNIFFACACSVNLIWTFIYEDFYTHCIILAFTMYAIVSSSWLTACLCVFYFIKIKTFSSGLLVRIKMKISTIIPWFLLFSEVISLGFTFLTRLPSVLIQRPLFNTSFVYSANTTSSASGMNFSFMSIVFFSVCIPFITMIGTTMSTVRSLYLHSRRMEKNVGTSNNLVAHRSAVWMMTHLLLLYIILYGTMFVWVFNVSDQANVWYWLCIILQFSYTPVQSVLLILGSPKLKESLLQTCHCLVSRNT</sequence>
<evidence type="ECO:0000256" key="1">
    <source>
        <dbReference type="ARBA" id="ARBA00004141"/>
    </source>
</evidence>
<name>A0A8T2IRB5_9PIPI</name>
<keyword evidence="3 12" id="KW-0919">Taste</keyword>
<evidence type="ECO:0000256" key="4">
    <source>
        <dbReference type="ARBA" id="ARBA00022606"/>
    </source>
</evidence>
<keyword evidence="5 12" id="KW-0812">Transmembrane</keyword>
<accession>A0A8T2IRB5</accession>
<evidence type="ECO:0000256" key="5">
    <source>
        <dbReference type="ARBA" id="ARBA00022692"/>
    </source>
</evidence>
<evidence type="ECO:0000256" key="3">
    <source>
        <dbReference type="ARBA" id="ARBA00022480"/>
    </source>
</evidence>
<comment type="similarity">
    <text evidence="2 11">Belongs to the G-protein coupled receptor T2R family.</text>
</comment>
<evidence type="ECO:0000256" key="2">
    <source>
        <dbReference type="ARBA" id="ARBA00007376"/>
    </source>
</evidence>
<evidence type="ECO:0000256" key="12">
    <source>
        <dbReference type="RuleBase" id="RU004424"/>
    </source>
</evidence>
<feature type="transmembrane region" description="Helical" evidence="13">
    <location>
        <begin position="179"/>
        <end position="204"/>
    </location>
</feature>
<keyword evidence="15" id="KW-1185">Reference proteome</keyword>
<evidence type="ECO:0000256" key="13">
    <source>
        <dbReference type="SAM" id="Phobius"/>
    </source>
</evidence>
<evidence type="ECO:0000256" key="8">
    <source>
        <dbReference type="ARBA" id="ARBA00023136"/>
    </source>
</evidence>
<gene>
    <name evidence="14" type="ORF">GDO86_017772</name>
</gene>
<keyword evidence="6 13" id="KW-1133">Transmembrane helix</keyword>
<feature type="transmembrane region" description="Helical" evidence="13">
    <location>
        <begin position="237"/>
        <end position="255"/>
    </location>
</feature>
<comment type="caution">
    <text evidence="14">The sequence shown here is derived from an EMBL/GenBank/DDBJ whole genome shotgun (WGS) entry which is preliminary data.</text>
</comment>
<proteinExistence type="inferred from homology"/>
<evidence type="ECO:0000313" key="15">
    <source>
        <dbReference type="Proteomes" id="UP000812440"/>
    </source>
</evidence>
<dbReference type="GO" id="GO:0016020">
    <property type="term" value="C:membrane"/>
    <property type="evidence" value="ECO:0007669"/>
    <property type="project" value="UniProtKB-SubCell"/>
</dbReference>
<feature type="transmembrane region" description="Helical" evidence="13">
    <location>
        <begin position="129"/>
        <end position="147"/>
    </location>
</feature>
<dbReference type="AlphaFoldDB" id="A0A8T2IRB5"/>
<feature type="transmembrane region" description="Helical" evidence="13">
    <location>
        <begin position="261"/>
        <end position="283"/>
    </location>
</feature>
<keyword evidence="9 12" id="KW-0675">Receptor</keyword>
<dbReference type="EMBL" id="JAACNH010000009">
    <property type="protein sequence ID" value="KAG8433584.1"/>
    <property type="molecule type" value="Genomic_DNA"/>
</dbReference>
<dbReference type="PANTHER" id="PTHR11394:SF47">
    <property type="entry name" value="TASTE RECEPTOR TYPE 2 MEMBER 40"/>
    <property type="match status" value="1"/>
</dbReference>
<feature type="transmembrane region" description="Helical" evidence="13">
    <location>
        <begin position="84"/>
        <end position="109"/>
    </location>
</feature>
<dbReference type="InterPro" id="IPR007960">
    <property type="entry name" value="TAS2R"/>
</dbReference>
<keyword evidence="10 12" id="KW-0807">Transducer</keyword>
<keyword evidence="7 12" id="KW-0297">G-protein coupled receptor</keyword>
<dbReference type="Pfam" id="PF05296">
    <property type="entry name" value="TAS2R"/>
    <property type="match status" value="1"/>
</dbReference>
<dbReference type="OrthoDB" id="8876749at2759"/>
<organism evidence="14 15">
    <name type="scientific">Hymenochirus boettgeri</name>
    <name type="common">Congo dwarf clawed frog</name>
    <dbReference type="NCBI Taxonomy" id="247094"/>
    <lineage>
        <taxon>Eukaryota</taxon>
        <taxon>Metazoa</taxon>
        <taxon>Chordata</taxon>
        <taxon>Craniata</taxon>
        <taxon>Vertebrata</taxon>
        <taxon>Euteleostomi</taxon>
        <taxon>Amphibia</taxon>
        <taxon>Batrachia</taxon>
        <taxon>Anura</taxon>
        <taxon>Pipoidea</taxon>
        <taxon>Pipidae</taxon>
        <taxon>Pipinae</taxon>
        <taxon>Hymenochirus</taxon>
    </lineage>
</organism>
<dbReference type="Proteomes" id="UP000812440">
    <property type="component" value="Chromosome 9"/>
</dbReference>
<evidence type="ECO:0000313" key="14">
    <source>
        <dbReference type="EMBL" id="KAG8433584.1"/>
    </source>
</evidence>
<evidence type="ECO:0000256" key="10">
    <source>
        <dbReference type="ARBA" id="ARBA00023224"/>
    </source>
</evidence>